<dbReference type="EMBL" id="KY860570">
    <property type="protein sequence ID" value="ATE47262.1"/>
    <property type="molecule type" value="Genomic_DNA"/>
</dbReference>
<accession>A0A290YMV3</accession>
<name>A0A290YMV3_PSEAI</name>
<reference evidence="1" key="1">
    <citation type="journal article" date="2017" name="Antimicrob. Agents Chemother.">
        <title>Characterization of carbapenemase-producing Pseudomonas aeruginosa isolated in Czech hospitals, during 2015.</title>
        <authorList>
            <person name="Papagiannitsis C.C."/>
            <person name="Hrabak J."/>
        </authorList>
    </citation>
    <scope>NUCLEOTIDE SEQUENCE</scope>
    <source>
        <strain evidence="1">29652cz</strain>
    </source>
</reference>
<sequence>MLALDNYWNRSSTIRSGRRQPNSLQVRLVQAAEIAFWISLSIPINFVMAARAEKHKIGWVVGERRSLGFVMVRSTPWALWASWQDVGYLAPFHGLTCTVVIHEVGTAQLTMACSLSPHDTLRHVVSVIAAGGSIGFFLFSHEAS</sequence>
<organism evidence="1">
    <name type="scientific">Pseudomonas aeruginosa</name>
    <dbReference type="NCBI Taxonomy" id="287"/>
    <lineage>
        <taxon>Bacteria</taxon>
        <taxon>Pseudomonadati</taxon>
        <taxon>Pseudomonadota</taxon>
        <taxon>Gammaproteobacteria</taxon>
        <taxon>Pseudomonadales</taxon>
        <taxon>Pseudomonadaceae</taxon>
        <taxon>Pseudomonas</taxon>
    </lineage>
</organism>
<evidence type="ECO:0000313" key="1">
    <source>
        <dbReference type="EMBL" id="ATE47262.1"/>
    </source>
</evidence>
<proteinExistence type="predicted"/>
<protein>
    <submittedName>
        <fullName evidence="1">Uncharacterized protein</fullName>
    </submittedName>
</protein>
<dbReference type="AlphaFoldDB" id="A0A290YMV3"/>